<dbReference type="SUPFAM" id="SSF103657">
    <property type="entry name" value="BAR/IMD domain-like"/>
    <property type="match status" value="1"/>
</dbReference>
<dbReference type="SMART" id="SM00055">
    <property type="entry name" value="FCH"/>
    <property type="match status" value="1"/>
</dbReference>
<dbReference type="GO" id="GO:0005886">
    <property type="term" value="C:plasma membrane"/>
    <property type="evidence" value="ECO:0007669"/>
    <property type="project" value="TreeGrafter"/>
</dbReference>
<dbReference type="GeneTree" id="ENSGT00950000182973"/>
<dbReference type="GO" id="GO:0005543">
    <property type="term" value="F:phospholipid binding"/>
    <property type="evidence" value="ECO:0007669"/>
    <property type="project" value="TreeGrafter"/>
</dbReference>
<dbReference type="GO" id="GO:0005768">
    <property type="term" value="C:endosome"/>
    <property type="evidence" value="ECO:0007669"/>
    <property type="project" value="TreeGrafter"/>
</dbReference>
<feature type="compositionally biased region" description="Low complexity" evidence="4">
    <location>
        <begin position="95"/>
        <end position="111"/>
    </location>
</feature>
<dbReference type="InterPro" id="IPR036028">
    <property type="entry name" value="SH3-like_dom_sf"/>
</dbReference>
<evidence type="ECO:0000256" key="4">
    <source>
        <dbReference type="SAM" id="MobiDB-lite"/>
    </source>
</evidence>
<feature type="coiled-coil region" evidence="3">
    <location>
        <begin position="417"/>
        <end position="448"/>
    </location>
</feature>
<feature type="region of interest" description="Disordered" evidence="4">
    <location>
        <begin position="78"/>
        <end position="172"/>
    </location>
</feature>
<dbReference type="InterPro" id="IPR001060">
    <property type="entry name" value="FCH_dom"/>
</dbReference>
<dbReference type="PANTHER" id="PTHR23065:SF22">
    <property type="entry name" value="PROTEIN KINASE C AND CASEIN KINASE SUBSTRATE IN NEURONS PROTEIN 3"/>
    <property type="match status" value="1"/>
</dbReference>
<feature type="domain" description="F-BAR" evidence="5">
    <location>
        <begin position="240"/>
        <end position="512"/>
    </location>
</feature>
<evidence type="ECO:0000256" key="1">
    <source>
        <dbReference type="ARBA" id="ARBA00004184"/>
    </source>
</evidence>
<dbReference type="AlphaFoldDB" id="A0A670KCQ2"/>
<dbReference type="PROSITE" id="PS51741">
    <property type="entry name" value="F_BAR"/>
    <property type="match status" value="1"/>
</dbReference>
<keyword evidence="7" id="KW-1185">Reference proteome</keyword>
<comment type="subcellular location">
    <subcellularLocation>
        <location evidence="1">Endomembrane system</location>
        <topology evidence="1">Peripheral membrane protein</topology>
    </subcellularLocation>
</comment>
<dbReference type="GO" id="GO:0007010">
    <property type="term" value="P:cytoskeleton organization"/>
    <property type="evidence" value="ECO:0007669"/>
    <property type="project" value="TreeGrafter"/>
</dbReference>
<dbReference type="PANTHER" id="PTHR23065">
    <property type="entry name" value="PROLINE-SERINE-THREONINE PHOSPHATASE INTERACTING PROTEIN 1"/>
    <property type="match status" value="1"/>
</dbReference>
<dbReference type="Ensembl" id="ENSPMRT00000036206.1">
    <property type="protein sequence ID" value="ENSPMRP00000034139.1"/>
    <property type="gene ID" value="ENSPMRG00000022139.1"/>
</dbReference>
<feature type="region of interest" description="Disordered" evidence="4">
    <location>
        <begin position="548"/>
        <end position="578"/>
    </location>
</feature>
<dbReference type="InterPro" id="IPR027267">
    <property type="entry name" value="AH/BAR_dom_sf"/>
</dbReference>
<dbReference type="Gene3D" id="1.20.1270.60">
    <property type="entry name" value="Arfaptin homology (AH) domain/BAR domain"/>
    <property type="match status" value="1"/>
</dbReference>
<reference evidence="6 7" key="1">
    <citation type="journal article" date="2019" name="Proc. Natl. Acad. Sci. U.S.A.">
        <title>Regulatory changes in pterin and carotenoid genes underlie balanced color polymorphisms in the wall lizard.</title>
        <authorList>
            <person name="Andrade P."/>
            <person name="Pinho C."/>
            <person name="Perez I de Lanuza G."/>
            <person name="Afonso S."/>
            <person name="Brejcha J."/>
            <person name="Rubin C.J."/>
            <person name="Wallerman O."/>
            <person name="Pereira P."/>
            <person name="Sabatino S.J."/>
            <person name="Bellati A."/>
            <person name="Pellitteri-Rosa D."/>
            <person name="Bosakova Z."/>
            <person name="Bunikis I."/>
            <person name="Carretero M.A."/>
            <person name="Feiner N."/>
            <person name="Marsik P."/>
            <person name="Pauperio F."/>
            <person name="Salvi D."/>
            <person name="Soler L."/>
            <person name="While G.M."/>
            <person name="Uller T."/>
            <person name="Font E."/>
            <person name="Andersson L."/>
            <person name="Carneiro M."/>
        </authorList>
    </citation>
    <scope>NUCLEOTIDE SEQUENCE</scope>
</reference>
<dbReference type="Proteomes" id="UP000472272">
    <property type="component" value="Chromosome 13"/>
</dbReference>
<feature type="region of interest" description="Disordered" evidence="4">
    <location>
        <begin position="1"/>
        <end position="22"/>
    </location>
</feature>
<dbReference type="GO" id="GO:0097320">
    <property type="term" value="P:plasma membrane tubulation"/>
    <property type="evidence" value="ECO:0007669"/>
    <property type="project" value="TreeGrafter"/>
</dbReference>
<dbReference type="Gene3D" id="2.30.30.40">
    <property type="entry name" value="SH3 Domains"/>
    <property type="match status" value="1"/>
</dbReference>
<dbReference type="InterPro" id="IPR031160">
    <property type="entry name" value="F_BAR_dom"/>
</dbReference>
<feature type="compositionally biased region" description="Gly residues" evidence="4">
    <location>
        <begin position="124"/>
        <end position="137"/>
    </location>
</feature>
<keyword evidence="2 3" id="KW-0175">Coiled coil</keyword>
<dbReference type="SUPFAM" id="SSF50044">
    <property type="entry name" value="SH3-domain"/>
    <property type="match status" value="1"/>
</dbReference>
<name>A0A670KCQ2_PODMU</name>
<evidence type="ECO:0000256" key="2">
    <source>
        <dbReference type="PROSITE-ProRule" id="PRU01077"/>
    </source>
</evidence>
<sequence>MGRWGVGEWDCGGKASPHPPKVTEGSIEVFWVFKPISHPWAKARSPPGDGHQKGSRLSLAHIHGAQTNEYWLFTARARPSNSSGRGRDPPPPPLVAAASSTSGSTIRPSSSACPSDSGNPRSGGARGGRAGGSGGGGRLREVFGSAERREKRQTDRQRETRGPGVKTKCGMADTEIYLSPPPNVRCRARGSHPNEAFLKTEQLQCCLHPVARALCAQSSGRCLGKGDTMSVIYSEVAADEPTTSSFWMPNHYHSTVKRLDDGYRVCDQIVACFQDRAKIERSYALQMEEWTRKWRPLVDASPVYGSLLRAWQAFLGASERLSRLHMDMQRALVSEDAGRIRGWQHDSYHRKLFGGFKEACELESGFQRAQKPWTKKLKKVEKTKSLYHKACRKEHIAALRENAVKATPGSELPQERQRALREEHQRCSQEANKVRERYEKALQELDRCSPRYMEEMESVFEQGQAQEQRRIAFLKGAFLALHRRLDVTADPSIQAVYTDLHQAIEDINDQDDLKWWRNRHGPGMPMNWPQFEAWSPDQERPQVKVQKVQKAKEPEKATLGSITPSQSSAKPAPPPVSGQRVRAVYDYTGQEADELSFKAGECRLLPTSLPHFILQRQLYRNLGSCLILSQTIVPSSSILSTVAGSCFSRVSQRESFPVLRDAGD</sequence>
<evidence type="ECO:0000259" key="5">
    <source>
        <dbReference type="PROSITE" id="PS51741"/>
    </source>
</evidence>
<proteinExistence type="predicted"/>
<organism evidence="6 7">
    <name type="scientific">Podarcis muralis</name>
    <name type="common">Wall lizard</name>
    <name type="synonym">Lacerta muralis</name>
    <dbReference type="NCBI Taxonomy" id="64176"/>
    <lineage>
        <taxon>Eukaryota</taxon>
        <taxon>Metazoa</taxon>
        <taxon>Chordata</taxon>
        <taxon>Craniata</taxon>
        <taxon>Vertebrata</taxon>
        <taxon>Euteleostomi</taxon>
        <taxon>Lepidosauria</taxon>
        <taxon>Squamata</taxon>
        <taxon>Bifurcata</taxon>
        <taxon>Unidentata</taxon>
        <taxon>Episquamata</taxon>
        <taxon>Laterata</taxon>
        <taxon>Lacertibaenia</taxon>
        <taxon>Lacertidae</taxon>
        <taxon>Podarcis</taxon>
    </lineage>
</organism>
<dbReference type="FunFam" id="1.20.1270.60:FF:000009">
    <property type="entry name" value="Protein kinase C and casein kinase substrate in neurons 2"/>
    <property type="match status" value="1"/>
</dbReference>
<dbReference type="CDD" id="cd07655">
    <property type="entry name" value="F-BAR_PACSIN"/>
    <property type="match status" value="1"/>
</dbReference>
<evidence type="ECO:0000313" key="6">
    <source>
        <dbReference type="Ensembl" id="ENSPMRP00000034145.1"/>
    </source>
</evidence>
<accession>A0A670KCQ2</accession>
<evidence type="ECO:0000256" key="3">
    <source>
        <dbReference type="SAM" id="Coils"/>
    </source>
</evidence>
<evidence type="ECO:0000313" key="7">
    <source>
        <dbReference type="Proteomes" id="UP000472272"/>
    </source>
</evidence>
<dbReference type="GO" id="GO:0030100">
    <property type="term" value="P:regulation of endocytosis"/>
    <property type="evidence" value="ECO:0007669"/>
    <property type="project" value="TreeGrafter"/>
</dbReference>
<dbReference type="Pfam" id="PF00611">
    <property type="entry name" value="FCH"/>
    <property type="match status" value="1"/>
</dbReference>
<reference evidence="6" key="2">
    <citation type="submission" date="2025-05" db="UniProtKB">
        <authorList>
            <consortium name="Ensembl"/>
        </authorList>
    </citation>
    <scope>IDENTIFICATION</scope>
</reference>
<protein>
    <recommendedName>
        <fullName evidence="5">F-BAR domain-containing protein</fullName>
    </recommendedName>
</protein>
<feature type="compositionally biased region" description="Basic and acidic residues" evidence="4">
    <location>
        <begin position="138"/>
        <end position="161"/>
    </location>
</feature>
<dbReference type="Ensembl" id="ENSPMRT00000036212.1">
    <property type="protein sequence ID" value="ENSPMRP00000034145.1"/>
    <property type="gene ID" value="ENSPMRG00000022139.1"/>
</dbReference>